<dbReference type="EMBL" id="PTJE01000008">
    <property type="protein sequence ID" value="PPK93073.1"/>
    <property type="molecule type" value="Genomic_DNA"/>
</dbReference>
<dbReference type="InterPro" id="IPR001775">
    <property type="entry name" value="GspD/PilQ"/>
</dbReference>
<gene>
    <name evidence="4" type="ORF">LY01_02778</name>
</gene>
<evidence type="ECO:0000313" key="4">
    <source>
        <dbReference type="EMBL" id="PPK93073.1"/>
    </source>
</evidence>
<comment type="caution">
    <text evidence="4">The sequence shown here is derived from an EMBL/GenBank/DDBJ whole genome shotgun (WGS) entry which is preliminary data.</text>
</comment>
<dbReference type="PRINTS" id="PR00811">
    <property type="entry name" value="BCTERIALGSPD"/>
</dbReference>
<organism evidence="4 5">
    <name type="scientific">Nonlabens xylanidelens</name>
    <dbReference type="NCBI Taxonomy" id="191564"/>
    <lineage>
        <taxon>Bacteria</taxon>
        <taxon>Pseudomonadati</taxon>
        <taxon>Bacteroidota</taxon>
        <taxon>Flavobacteriia</taxon>
        <taxon>Flavobacteriales</taxon>
        <taxon>Flavobacteriaceae</taxon>
        <taxon>Nonlabens</taxon>
    </lineage>
</organism>
<name>A0A2S6IFU3_9FLAO</name>
<dbReference type="InterPro" id="IPR004846">
    <property type="entry name" value="T2SS/T3SS_dom"/>
</dbReference>
<dbReference type="RefSeq" id="WP_104516569.1">
    <property type="nucleotide sequence ID" value="NZ_MQVW01000014.1"/>
</dbReference>
<feature type="domain" description="Type II/III secretion system secretin-like" evidence="3">
    <location>
        <begin position="476"/>
        <end position="641"/>
    </location>
</feature>
<dbReference type="GO" id="GO:0015627">
    <property type="term" value="C:type II protein secretion system complex"/>
    <property type="evidence" value="ECO:0007669"/>
    <property type="project" value="TreeGrafter"/>
</dbReference>
<keyword evidence="2" id="KW-0732">Signal</keyword>
<dbReference type="PANTHER" id="PTHR30332">
    <property type="entry name" value="PROBABLE GENERAL SECRETION PATHWAY PROTEIN D"/>
    <property type="match status" value="1"/>
</dbReference>
<evidence type="ECO:0000256" key="2">
    <source>
        <dbReference type="SAM" id="SignalP"/>
    </source>
</evidence>
<evidence type="ECO:0000259" key="3">
    <source>
        <dbReference type="Pfam" id="PF00263"/>
    </source>
</evidence>
<feature type="chain" id="PRO_5015518151" evidence="2">
    <location>
        <begin position="20"/>
        <end position="643"/>
    </location>
</feature>
<evidence type="ECO:0000256" key="1">
    <source>
        <dbReference type="RuleBase" id="RU004003"/>
    </source>
</evidence>
<dbReference type="GO" id="GO:0009306">
    <property type="term" value="P:protein secretion"/>
    <property type="evidence" value="ECO:0007669"/>
    <property type="project" value="InterPro"/>
</dbReference>
<keyword evidence="5" id="KW-1185">Reference proteome</keyword>
<dbReference type="OrthoDB" id="9816579at2"/>
<feature type="signal peptide" evidence="2">
    <location>
        <begin position="1"/>
        <end position="19"/>
    </location>
</feature>
<dbReference type="Pfam" id="PF00263">
    <property type="entry name" value="Secretin"/>
    <property type="match status" value="1"/>
</dbReference>
<sequence>MRGIIIIIVSVLFSNLTLAQDVVTVSDSTVINNYEKILDDYAIKRPGLKEKIKIDISGLTIEDVINVLAQEHELNVSADIEFMEPINTNFYDVTVKNVFLFLIDKYNLDFRNNRDILVFANKKEIIEKEIIEEKAVDLSFDPRNKFLSIKIRNDSLIRVAAAITDVTGENIILSPDLKEKIISSYIINRPIDDVLNLMAKGNNLSLDKDLNGTYFLNLLDENSKEQPQSAQDRNSSTNSTSNFQVLGENYISLNENGFISINVKDMPLKQIIESAAIKSNVNYLLYDQLPIENRTVKVELISFDDLLKHLFAGRENGFTYEDGLYLIGNEKTEGIRKSKLIKMKNRTIENVLISLPKIFTDDLEIKEFIELNGLVVTGNPILIEELEDYLLQIDEVVPLIDIQVIIVQYQKGYDFTSGLTIGKDDQPRSNTGVLNPGVNGTLNQSGINRLIDVFNGWGVFNIGQVTDNFYVNLELLETNSIIKIHSTPRIATLSGHQATLSIGQTDYYFEQNNRILTGNVNTDVLNSGTWKPTDANLSVSILPYVSTDESITLQITVDQDSFTGRVADTAPPGKSTQNFESLVRVKNNEMILLGGLDEINNENSGSGTPLLSRIPVLKWFFSKRRKAKNTSKLHIFIKPVITY</sequence>
<dbReference type="AlphaFoldDB" id="A0A2S6IFU3"/>
<dbReference type="Proteomes" id="UP000239002">
    <property type="component" value="Unassembled WGS sequence"/>
</dbReference>
<dbReference type="PANTHER" id="PTHR30332:SF17">
    <property type="entry name" value="TYPE IV PILIATION SYSTEM PROTEIN DR_0774-RELATED"/>
    <property type="match status" value="1"/>
</dbReference>
<protein>
    <submittedName>
        <fullName evidence="4">Type IV pilus assembly protein PilQ</fullName>
    </submittedName>
</protein>
<evidence type="ECO:0000313" key="5">
    <source>
        <dbReference type="Proteomes" id="UP000239002"/>
    </source>
</evidence>
<dbReference type="InterPro" id="IPR050810">
    <property type="entry name" value="Bact_Secretion_Sys_Channel"/>
</dbReference>
<reference evidence="4 5" key="1">
    <citation type="submission" date="2018-02" db="EMBL/GenBank/DDBJ databases">
        <title>Genomic Encyclopedia of Archaeal and Bacterial Type Strains, Phase II (KMG-II): from individual species to whole genera.</title>
        <authorList>
            <person name="Goeker M."/>
        </authorList>
    </citation>
    <scope>NUCLEOTIDE SEQUENCE [LARGE SCALE GENOMIC DNA]</scope>
    <source>
        <strain evidence="4 5">DSM 16809</strain>
    </source>
</reference>
<accession>A0A2S6IFU3</accession>
<comment type="similarity">
    <text evidence="1">Belongs to the bacterial secretin family.</text>
</comment>
<proteinExistence type="inferred from homology"/>